<proteinExistence type="predicted"/>
<dbReference type="RefSeq" id="WP_390251051.1">
    <property type="nucleotide sequence ID" value="NZ_JBHSDT010000004.1"/>
</dbReference>
<evidence type="ECO:0000259" key="1">
    <source>
        <dbReference type="Pfam" id="PF07872"/>
    </source>
</evidence>
<reference evidence="3" key="1">
    <citation type="journal article" date="2019" name="Int. J. Syst. Evol. Microbiol.">
        <title>The Global Catalogue of Microorganisms (GCM) 10K type strain sequencing project: providing services to taxonomists for standard genome sequencing and annotation.</title>
        <authorList>
            <consortium name="The Broad Institute Genomics Platform"/>
            <consortium name="The Broad Institute Genome Sequencing Center for Infectious Disease"/>
            <person name="Wu L."/>
            <person name="Ma J."/>
        </authorList>
    </citation>
    <scope>NUCLEOTIDE SEQUENCE [LARGE SCALE GENOMIC DNA]</scope>
    <source>
        <strain evidence="3">CCUG 37865</strain>
    </source>
</reference>
<dbReference type="EMBL" id="JBHSDT010000004">
    <property type="protein sequence ID" value="MFC4402963.1"/>
    <property type="molecule type" value="Genomic_DNA"/>
</dbReference>
<dbReference type="InterPro" id="IPR012454">
    <property type="entry name" value="DUF1659"/>
</dbReference>
<evidence type="ECO:0000313" key="2">
    <source>
        <dbReference type="EMBL" id="MFC4402963.1"/>
    </source>
</evidence>
<keyword evidence="3" id="KW-1185">Reference proteome</keyword>
<accession>A0ABV8WV13</accession>
<feature type="domain" description="DUF1659" evidence="1">
    <location>
        <begin position="2"/>
        <end position="72"/>
    </location>
</feature>
<dbReference type="Proteomes" id="UP001595882">
    <property type="component" value="Unassembled WGS sequence"/>
</dbReference>
<name>A0ABV8WV13_9BACI</name>
<evidence type="ECO:0000313" key="3">
    <source>
        <dbReference type="Proteomes" id="UP001595882"/>
    </source>
</evidence>
<gene>
    <name evidence="2" type="ORF">ACFOY7_07740</name>
</gene>
<protein>
    <submittedName>
        <fullName evidence="2">DUF1659 domain-containing protein</fullName>
    </submittedName>
</protein>
<dbReference type="Pfam" id="PF07872">
    <property type="entry name" value="DUF1659"/>
    <property type="match status" value="1"/>
</dbReference>
<organism evidence="2 3">
    <name type="scientific">Gracilibacillus xinjiangensis</name>
    <dbReference type="NCBI Taxonomy" id="1193282"/>
    <lineage>
        <taxon>Bacteria</taxon>
        <taxon>Bacillati</taxon>
        <taxon>Bacillota</taxon>
        <taxon>Bacilli</taxon>
        <taxon>Bacillales</taxon>
        <taxon>Bacillaceae</taxon>
        <taxon>Gracilibacillus</taxon>
    </lineage>
</organism>
<comment type="caution">
    <text evidence="2">The sequence shown here is derived from an EMBL/GenBank/DDBJ whole genome shotgun (WGS) entry which is preliminary data.</text>
</comment>
<sequence>MAVAERVDSRLQLVFENGMDPVSGDMTYKTKSFNNVKVNATADQLLAITDVLVPLQQQVLFQIKRNDAEIITAE</sequence>